<evidence type="ECO:0000256" key="2">
    <source>
        <dbReference type="ARBA" id="ARBA00023118"/>
    </source>
</evidence>
<dbReference type="EMBL" id="QEKY01000004">
    <property type="protein sequence ID" value="PVZ12734.1"/>
    <property type="molecule type" value="Genomic_DNA"/>
</dbReference>
<evidence type="ECO:0000313" key="4">
    <source>
        <dbReference type="EMBL" id="PVZ12734.1"/>
    </source>
</evidence>
<comment type="caution">
    <text evidence="4">The sequence shown here is derived from an EMBL/GenBank/DDBJ whole genome shotgun (WGS) entry which is preliminary data.</text>
</comment>
<dbReference type="PANTHER" id="PTHR36528:SF1">
    <property type="entry name" value="CRISPR SYSTEM SINGLE-STRAND-SPECIFIC DEOXYRIBONUCLEASE CAS10_CSM1 (SUBTYPE III-A)"/>
    <property type="match status" value="1"/>
</dbReference>
<dbReference type="NCBIfam" id="TIGR02577">
    <property type="entry name" value="cas_TM1794_Cmr2"/>
    <property type="match status" value="1"/>
</dbReference>
<feature type="domain" description="GGDEF" evidence="3">
    <location>
        <begin position="224"/>
        <end position="363"/>
    </location>
</feature>
<dbReference type="GO" id="GO:0000166">
    <property type="term" value="F:nucleotide binding"/>
    <property type="evidence" value="ECO:0007669"/>
    <property type="project" value="UniProtKB-KW"/>
</dbReference>
<dbReference type="GeneID" id="94550267"/>
<dbReference type="InterPro" id="IPR000160">
    <property type="entry name" value="GGDEF_dom"/>
</dbReference>
<organism evidence="4 5">
    <name type="scientific">Porphyromonas loveana</name>
    <dbReference type="NCBI Taxonomy" id="1884669"/>
    <lineage>
        <taxon>Bacteria</taxon>
        <taxon>Pseudomonadati</taxon>
        <taxon>Bacteroidota</taxon>
        <taxon>Bacteroidia</taxon>
        <taxon>Bacteroidales</taxon>
        <taxon>Porphyromonadaceae</taxon>
        <taxon>Porphyromonas</taxon>
    </lineage>
</organism>
<dbReference type="OrthoDB" id="9758700at2"/>
<keyword evidence="2" id="KW-0051">Antiviral defense</keyword>
<dbReference type="PANTHER" id="PTHR36528">
    <property type="entry name" value="CRISPR SYSTEM SINGLE-STRAND-SPECIFIC DEOXYRIBONUCLEASE CAS10/CSM1 (SUBTYPE III-A)"/>
    <property type="match status" value="1"/>
</dbReference>
<protein>
    <submittedName>
        <fullName evidence="4">CRISPR-associated Cmr2 family protein</fullName>
    </submittedName>
</protein>
<dbReference type="Gene3D" id="3.30.70.2220">
    <property type="entry name" value="CRISPR-Cas system, Cmr2 subunit, D1 domain, cysteine cluster"/>
    <property type="match status" value="1"/>
</dbReference>
<sequence length="493" mass="56726">MTTYTAITIGPIYRTIMKARSTKAFWTASYMFSWIMKRLVEELSKKNISIISPYADTSKTIKKVGLYPDRLFAVGKVDNIKDIISKIEDELVKKFMKIPDTEWEEHEIKEFLSSYIKVSSITIDSDKKEGLLLELNKYLDTQELNQVAVSFSSNDYLTKFLESKNNPFIVGDFGKEERAFESISEIAVSGYLSDEEVRSYLNETQEVNYPKLSAEREDFLNCYKYMAIVKADGDNFGKYISKLDTVEKMQSFSKHFFDFSEEAAKKLFTMRAKPIYIGGDDLFFFTPVRMPLLEKDIFDLIETVEQSFHGFREKLGENSLSMSYGVSILYYKSPMSEAMEVADAMLRKAKDGENKDRVAVSIQKHSGQKIEFLLPCKHTVSVASGQQTLYNAARDLMKRTVSNPSMIKGLIYWIDEMYEPIISKVAGDAERLKAVFENFFDEDVHKDNCFLDDVREFIVCMHSSGEVSDVKVQKELLHGILRYCQFVNAKDEK</sequence>
<evidence type="ECO:0000256" key="1">
    <source>
        <dbReference type="ARBA" id="ARBA00022741"/>
    </source>
</evidence>
<accession>A0A2U1FKM8</accession>
<dbReference type="GO" id="GO:0051607">
    <property type="term" value="P:defense response to virus"/>
    <property type="evidence" value="ECO:0007669"/>
    <property type="project" value="UniProtKB-KW"/>
</dbReference>
<dbReference type="AlphaFoldDB" id="A0A2U1FKM8"/>
<dbReference type="PROSITE" id="PS50887">
    <property type="entry name" value="GGDEF"/>
    <property type="match status" value="1"/>
</dbReference>
<dbReference type="InterPro" id="IPR054767">
    <property type="entry name" value="Cas10-Cmr2_palm2"/>
</dbReference>
<evidence type="ECO:0000259" key="3">
    <source>
        <dbReference type="PROSITE" id="PS50887"/>
    </source>
</evidence>
<dbReference type="RefSeq" id="WP_116678819.1">
    <property type="nucleotide sequence ID" value="NZ_QEKY01000004.1"/>
</dbReference>
<proteinExistence type="predicted"/>
<dbReference type="Pfam" id="PF12469">
    <property type="entry name" value="Cmr2_N"/>
    <property type="match status" value="1"/>
</dbReference>
<gene>
    <name evidence="4" type="ORF">C7382_10441</name>
</gene>
<reference evidence="4 5" key="1">
    <citation type="submission" date="2018-04" db="EMBL/GenBank/DDBJ databases">
        <title>Genomic Encyclopedia of Type Strains, Phase IV (KMG-IV): sequencing the most valuable type-strain genomes for metagenomic binning, comparative biology and taxonomic classification.</title>
        <authorList>
            <person name="Goeker M."/>
        </authorList>
    </citation>
    <scope>NUCLEOTIDE SEQUENCE [LARGE SCALE GENOMIC DNA]</scope>
    <source>
        <strain evidence="4 5">DSM 28520</strain>
    </source>
</reference>
<dbReference type="InterPro" id="IPR013407">
    <property type="entry name" value="CRISPR-assoc_prot_Cmr2"/>
</dbReference>
<keyword evidence="1" id="KW-0547">Nucleotide-binding</keyword>
<name>A0A2U1FKM8_9PORP</name>
<dbReference type="InterPro" id="IPR052117">
    <property type="entry name" value="Cas10/Csm1_subtype-III-A"/>
</dbReference>
<dbReference type="InterPro" id="IPR038242">
    <property type="entry name" value="Cmr2_N"/>
</dbReference>
<dbReference type="Pfam" id="PF22335">
    <property type="entry name" value="Cas10-Cmr2_palm2"/>
    <property type="match status" value="1"/>
</dbReference>
<keyword evidence="5" id="KW-1185">Reference proteome</keyword>
<dbReference type="InterPro" id="IPR043128">
    <property type="entry name" value="Rev_trsase/Diguanyl_cyclase"/>
</dbReference>
<dbReference type="Proteomes" id="UP000245462">
    <property type="component" value="Unassembled WGS sequence"/>
</dbReference>
<dbReference type="InterPro" id="IPR024615">
    <property type="entry name" value="CRISPR-assoc_Cmr2_N"/>
</dbReference>
<dbReference type="Gene3D" id="3.30.70.270">
    <property type="match status" value="1"/>
</dbReference>
<evidence type="ECO:0000313" key="5">
    <source>
        <dbReference type="Proteomes" id="UP000245462"/>
    </source>
</evidence>